<dbReference type="InterPro" id="IPR050312">
    <property type="entry name" value="IolE/XylAMocC-like"/>
</dbReference>
<dbReference type="AlphaFoldDB" id="A0AA41KDF1"/>
<keyword evidence="3" id="KW-1185">Reference proteome</keyword>
<accession>A0AA41KDF1</accession>
<protein>
    <submittedName>
        <fullName evidence="2">TIM barrel protein</fullName>
    </submittedName>
</protein>
<dbReference type="PANTHER" id="PTHR12110:SF41">
    <property type="entry name" value="INOSOSE DEHYDRATASE"/>
    <property type="match status" value="1"/>
</dbReference>
<organism evidence="2 3">
    <name type="scientific">Haloarcula salina</name>
    <dbReference type="NCBI Taxonomy" id="1429914"/>
    <lineage>
        <taxon>Archaea</taxon>
        <taxon>Methanobacteriati</taxon>
        <taxon>Methanobacteriota</taxon>
        <taxon>Stenosarchaea group</taxon>
        <taxon>Halobacteria</taxon>
        <taxon>Halobacteriales</taxon>
        <taxon>Haloarculaceae</taxon>
        <taxon>Haloarcula</taxon>
    </lineage>
</organism>
<dbReference type="PANTHER" id="PTHR12110">
    <property type="entry name" value="HYDROXYPYRUVATE ISOMERASE"/>
    <property type="match status" value="1"/>
</dbReference>
<dbReference type="Gene3D" id="3.20.20.150">
    <property type="entry name" value="Divalent-metal-dependent TIM barrel enzymes"/>
    <property type="match status" value="1"/>
</dbReference>
<name>A0AA41KDF1_9EURY</name>
<proteinExistence type="predicted"/>
<dbReference type="EMBL" id="JAHQXE010000005">
    <property type="protein sequence ID" value="MBV0903460.1"/>
    <property type="molecule type" value="Genomic_DNA"/>
</dbReference>
<evidence type="ECO:0000313" key="3">
    <source>
        <dbReference type="Proteomes" id="UP001166304"/>
    </source>
</evidence>
<dbReference type="SUPFAM" id="SSF51658">
    <property type="entry name" value="Xylose isomerase-like"/>
    <property type="match status" value="1"/>
</dbReference>
<dbReference type="Proteomes" id="UP001166304">
    <property type="component" value="Unassembled WGS sequence"/>
</dbReference>
<feature type="domain" description="Xylose isomerase-like TIM barrel" evidence="1">
    <location>
        <begin position="26"/>
        <end position="134"/>
    </location>
</feature>
<sequence>MGSMPHRAIQLYSVRSHPAPLPDLLRRVDEAGYDGVEFAHRFHEESAESVADALAETGLEPVAVHADLSAVEDAVVGETDLLERCRTVGCDSLVIPHVSSSHYRSRRSVRSLAERLRDAADDLADDGFDLGFHNDRRTLWPLLPDGSRSLLSSTPIPDRAADHAQRAQRRLTPHDPSVIPSETPLWNLIARTGPGELSFEIEVAEVRAAGFDPTAALSLVDGRVDKVHLRDVTRPDLVGGAENVPHGEGAVGMKRVVDAAVDAGVDWLVYENELDTSPESKIDGGAALLDRLVGRSDAPRERIGTRTSGS</sequence>
<dbReference type="Pfam" id="PF01261">
    <property type="entry name" value="AP_endonuc_2"/>
    <property type="match status" value="1"/>
</dbReference>
<evidence type="ECO:0000259" key="1">
    <source>
        <dbReference type="Pfam" id="PF01261"/>
    </source>
</evidence>
<gene>
    <name evidence="2" type="ORF">KTS37_16875</name>
</gene>
<reference evidence="2" key="1">
    <citation type="submission" date="2021-06" db="EMBL/GenBank/DDBJ databases">
        <title>New haloarchaea isolates fom saline soil.</title>
        <authorList>
            <person name="Duran-Viseras A."/>
            <person name="Sanchez-Porro C.S."/>
            <person name="Ventosa A."/>
        </authorList>
    </citation>
    <scope>NUCLEOTIDE SEQUENCE</scope>
    <source>
        <strain evidence="2">JCM 18369</strain>
    </source>
</reference>
<dbReference type="InterPro" id="IPR013022">
    <property type="entry name" value="Xyl_isomerase-like_TIM-brl"/>
</dbReference>
<dbReference type="InterPro" id="IPR036237">
    <property type="entry name" value="Xyl_isomerase-like_sf"/>
</dbReference>
<comment type="caution">
    <text evidence="2">The sequence shown here is derived from an EMBL/GenBank/DDBJ whole genome shotgun (WGS) entry which is preliminary data.</text>
</comment>
<evidence type="ECO:0000313" key="2">
    <source>
        <dbReference type="EMBL" id="MBV0903460.1"/>
    </source>
</evidence>